<evidence type="ECO:0000313" key="1">
    <source>
        <dbReference type="EMBL" id="MBD7982878.1"/>
    </source>
</evidence>
<protein>
    <submittedName>
        <fullName evidence="1">Atu4866 domain-containing protein</fullName>
    </submittedName>
</protein>
<dbReference type="Pfam" id="PF11512">
    <property type="entry name" value="Atu4866"/>
    <property type="match status" value="1"/>
</dbReference>
<dbReference type="InterPro" id="IPR020955">
    <property type="entry name" value="Uncharacterised_Atu4866"/>
</dbReference>
<evidence type="ECO:0000313" key="2">
    <source>
        <dbReference type="Proteomes" id="UP000655570"/>
    </source>
</evidence>
<name>A0ABR8U4C9_9CELL</name>
<comment type="caution">
    <text evidence="1">The sequence shown here is derived from an EMBL/GenBank/DDBJ whole genome shotgun (WGS) entry which is preliminary data.</text>
</comment>
<keyword evidence="2" id="KW-1185">Reference proteome</keyword>
<dbReference type="Gene3D" id="2.30.40.10">
    <property type="entry name" value="Urease, subunit C, domain 1"/>
    <property type="match status" value="1"/>
</dbReference>
<accession>A0ABR8U4C9</accession>
<organism evidence="1 2">
    <name type="scientific">Oerskovia merdavium</name>
    <dbReference type="NCBI Taxonomy" id="2762227"/>
    <lineage>
        <taxon>Bacteria</taxon>
        <taxon>Bacillati</taxon>
        <taxon>Actinomycetota</taxon>
        <taxon>Actinomycetes</taxon>
        <taxon>Micrococcales</taxon>
        <taxon>Cellulomonadaceae</taxon>
        <taxon>Oerskovia</taxon>
    </lineage>
</organism>
<proteinExistence type="predicted"/>
<dbReference type="RefSeq" id="WP_191806058.1">
    <property type="nucleotide sequence ID" value="NZ_JACSQF010000032.1"/>
</dbReference>
<dbReference type="Proteomes" id="UP000655570">
    <property type="component" value="Unassembled WGS sequence"/>
</dbReference>
<dbReference type="Gene3D" id="2.40.128.290">
    <property type="entry name" value="Uncharacterised protein Atu4866, PF11512"/>
    <property type="match status" value="1"/>
</dbReference>
<reference evidence="1 2" key="1">
    <citation type="submission" date="2020-08" db="EMBL/GenBank/DDBJ databases">
        <title>A Genomic Blueprint of the Chicken Gut Microbiome.</title>
        <authorList>
            <person name="Gilroy R."/>
            <person name="Ravi A."/>
            <person name="Getino M."/>
            <person name="Pursley I."/>
            <person name="Horton D.L."/>
            <person name="Alikhan N.-F."/>
            <person name="Baker D."/>
            <person name="Gharbi K."/>
            <person name="Hall N."/>
            <person name="Watson M."/>
            <person name="Adriaenssens E.M."/>
            <person name="Foster-Nyarko E."/>
            <person name="Jarju S."/>
            <person name="Secka A."/>
            <person name="Antonio M."/>
            <person name="Oren A."/>
            <person name="Chaudhuri R."/>
            <person name="La Ragione R.M."/>
            <person name="Hildebrand F."/>
            <person name="Pallen M.J."/>
        </authorList>
    </citation>
    <scope>NUCLEOTIDE SEQUENCE [LARGE SCALE GENOMIC DNA]</scope>
    <source>
        <strain evidence="1 2">Sa2CUA9</strain>
    </source>
</reference>
<sequence>MPNAFPSFTAAGLDAVRAGADRPLLLTNATVHTLDPLIGTMHGADVLIGATLIVGVGPGIVTAAEDDGAVVIDATGTAVLPARLYATTTLGAAARGTGARTLAPGSEASLVAVPAQHAADLPAALHTAFTQPEHLLAVLLEGRPTHWAGESFGGVPATSSLPGRPAVDPSRVGVWIDTDDFLHQELTADGRYDETRGGRPHAFQGSYWIDGDRIDYLDDLGFWAFGTFADDALHHAGYTMHRKDAR</sequence>
<dbReference type="InterPro" id="IPR011059">
    <property type="entry name" value="Metal-dep_hydrolase_composite"/>
</dbReference>
<dbReference type="EMBL" id="JACSQF010000032">
    <property type="protein sequence ID" value="MBD7982878.1"/>
    <property type="molecule type" value="Genomic_DNA"/>
</dbReference>
<dbReference type="SUPFAM" id="SSF51338">
    <property type="entry name" value="Composite domain of metallo-dependent hydrolases"/>
    <property type="match status" value="1"/>
</dbReference>
<dbReference type="InterPro" id="IPR038646">
    <property type="entry name" value="Atu4866-like_sf"/>
</dbReference>
<gene>
    <name evidence="1" type="ORF">H9641_19465</name>
</gene>